<dbReference type="Pfam" id="PF05708">
    <property type="entry name" value="Peptidase_C92"/>
    <property type="match status" value="1"/>
</dbReference>
<dbReference type="AlphaFoldDB" id="A0A1V8NU21"/>
<organism evidence="1 2">
    <name type="scientific">Citrobacter braakii</name>
    <dbReference type="NCBI Taxonomy" id="57706"/>
    <lineage>
        <taxon>Bacteria</taxon>
        <taxon>Pseudomonadati</taxon>
        <taxon>Pseudomonadota</taxon>
        <taxon>Gammaproteobacteria</taxon>
        <taxon>Enterobacterales</taxon>
        <taxon>Enterobacteriaceae</taxon>
        <taxon>Citrobacter</taxon>
        <taxon>Citrobacter freundii complex</taxon>
    </lineage>
</organism>
<name>A0A1V8NU21_CITBR</name>
<proteinExistence type="predicted"/>
<comment type="caution">
    <text evidence="1">The sequence shown here is derived from an EMBL/GenBank/DDBJ whole genome shotgun (WGS) entry which is preliminary data.</text>
</comment>
<dbReference type="InterPro" id="IPR038765">
    <property type="entry name" value="Papain-like_cys_pep_sf"/>
</dbReference>
<gene>
    <name evidence="1" type="ORF">BZK42_21955</name>
</gene>
<evidence type="ECO:0000313" key="2">
    <source>
        <dbReference type="Proteomes" id="UP000192573"/>
    </source>
</evidence>
<protein>
    <recommendedName>
        <fullName evidence="3">YebB family permuted papain-like enzyme</fullName>
    </recommendedName>
</protein>
<dbReference type="NCBIfam" id="NF008547">
    <property type="entry name" value="PRK11470.1"/>
    <property type="match status" value="1"/>
</dbReference>
<reference evidence="1 2" key="1">
    <citation type="submission" date="2017-03" db="EMBL/GenBank/DDBJ databases">
        <authorList>
            <person name="Afonso C.L."/>
            <person name="Miller P.J."/>
            <person name="Scott M.A."/>
            <person name="Spackman E."/>
            <person name="Goraichik I."/>
            <person name="Dimitrov K.M."/>
            <person name="Suarez D.L."/>
            <person name="Swayne D.E."/>
        </authorList>
    </citation>
    <scope>NUCLEOTIDE SEQUENCE [LARGE SCALE GENOMIC DNA]</scope>
    <source>
        <strain evidence="1 2">ATCC 51113</strain>
    </source>
</reference>
<dbReference type="EMBL" id="NAEW01000015">
    <property type="protein sequence ID" value="OQM39926.1"/>
    <property type="molecule type" value="Genomic_DNA"/>
</dbReference>
<sequence length="204" mass="22998">MCINYPVRYETGDIVFTCIGTSLFRSVSDASRCWCNHVGMITGHNGEDYLVAESRVPFSTVTTLSRFIRRSAGKHYAVKRLKGGLTEAQKHDVLLQVNPRLHKLYHTGFSYDSSRQFCSKFVFDICHEALSVRVGKIETFGELLQNNPEARLTFWKCWFLGSIPCSRRTITPASLWRNTDLVLVYHSHAPGCSAPLLCSDDVSG</sequence>
<dbReference type="Gene3D" id="3.90.1720.10">
    <property type="entry name" value="endopeptidase domain like (from Nostoc punctiforme)"/>
    <property type="match status" value="1"/>
</dbReference>
<evidence type="ECO:0008006" key="3">
    <source>
        <dbReference type="Google" id="ProtNLM"/>
    </source>
</evidence>
<dbReference type="SUPFAM" id="SSF54001">
    <property type="entry name" value="Cysteine proteinases"/>
    <property type="match status" value="1"/>
</dbReference>
<accession>A0A1V8NU21</accession>
<dbReference type="RefSeq" id="WP_080860174.1">
    <property type="nucleotide sequence ID" value="NZ_CP077405.1"/>
</dbReference>
<evidence type="ECO:0000313" key="1">
    <source>
        <dbReference type="EMBL" id="OQM39926.1"/>
    </source>
</evidence>
<dbReference type="Proteomes" id="UP000192573">
    <property type="component" value="Unassembled WGS sequence"/>
</dbReference>
<dbReference type="InterPro" id="IPR024453">
    <property type="entry name" value="Peptidase_C92"/>
</dbReference>